<dbReference type="EMBL" id="JABTTQ020001155">
    <property type="protein sequence ID" value="KAK6134442.1"/>
    <property type="molecule type" value="Genomic_DNA"/>
</dbReference>
<keyword evidence="5 11" id="KW-0479">Metal-binding</keyword>
<evidence type="ECO:0000256" key="13">
    <source>
        <dbReference type="SAM" id="Phobius"/>
    </source>
</evidence>
<dbReference type="InterPro" id="IPR001128">
    <property type="entry name" value="Cyt_P450"/>
</dbReference>
<feature type="region of interest" description="Disordered" evidence="12">
    <location>
        <begin position="1"/>
        <end position="53"/>
    </location>
</feature>
<feature type="compositionally biased region" description="Basic and acidic residues" evidence="12">
    <location>
        <begin position="1"/>
        <end position="14"/>
    </location>
</feature>
<organism evidence="14 15">
    <name type="scientific">Rehmannia glutinosa</name>
    <name type="common">Chinese foxglove</name>
    <dbReference type="NCBI Taxonomy" id="99300"/>
    <lineage>
        <taxon>Eukaryota</taxon>
        <taxon>Viridiplantae</taxon>
        <taxon>Streptophyta</taxon>
        <taxon>Embryophyta</taxon>
        <taxon>Tracheophyta</taxon>
        <taxon>Spermatophyta</taxon>
        <taxon>Magnoliopsida</taxon>
        <taxon>eudicotyledons</taxon>
        <taxon>Gunneridae</taxon>
        <taxon>Pentapetalae</taxon>
        <taxon>asterids</taxon>
        <taxon>lamiids</taxon>
        <taxon>Lamiales</taxon>
        <taxon>Orobanchaceae</taxon>
        <taxon>Rehmannieae</taxon>
        <taxon>Rehmannia</taxon>
    </lineage>
</organism>
<evidence type="ECO:0000256" key="2">
    <source>
        <dbReference type="ARBA" id="ARBA00010617"/>
    </source>
</evidence>
<keyword evidence="3 11" id="KW-0349">Heme</keyword>
<evidence type="ECO:0000256" key="9">
    <source>
        <dbReference type="ARBA" id="ARBA00023033"/>
    </source>
</evidence>
<dbReference type="InterPro" id="IPR050665">
    <property type="entry name" value="Cytochrome_P450_Monooxygen"/>
</dbReference>
<keyword evidence="8 11" id="KW-0408">Iron</keyword>
<keyword evidence="9 11" id="KW-0503">Monooxygenase</keyword>
<evidence type="ECO:0000256" key="1">
    <source>
        <dbReference type="ARBA" id="ARBA00004167"/>
    </source>
</evidence>
<evidence type="ECO:0000256" key="8">
    <source>
        <dbReference type="ARBA" id="ARBA00023004"/>
    </source>
</evidence>
<dbReference type="PRINTS" id="PR00385">
    <property type="entry name" value="P450"/>
</dbReference>
<comment type="subcellular location">
    <subcellularLocation>
        <location evidence="1">Membrane</location>
        <topology evidence="1">Single-pass membrane protein</topology>
    </subcellularLocation>
</comment>
<dbReference type="Gene3D" id="1.10.630.10">
    <property type="entry name" value="Cytochrome P450"/>
    <property type="match status" value="1"/>
</dbReference>
<protein>
    <submittedName>
        <fullName evidence="14">Uncharacterized protein</fullName>
    </submittedName>
</protein>
<evidence type="ECO:0000256" key="5">
    <source>
        <dbReference type="ARBA" id="ARBA00022723"/>
    </source>
</evidence>
<evidence type="ECO:0000256" key="12">
    <source>
        <dbReference type="SAM" id="MobiDB-lite"/>
    </source>
</evidence>
<keyword evidence="6 13" id="KW-1133">Transmembrane helix</keyword>
<dbReference type="PROSITE" id="PS00086">
    <property type="entry name" value="CYTOCHROME_P450"/>
    <property type="match status" value="1"/>
</dbReference>
<dbReference type="CDD" id="cd20642">
    <property type="entry name" value="CYP72"/>
    <property type="match status" value="1"/>
</dbReference>
<keyword evidence="4 13" id="KW-0812">Transmembrane</keyword>
<dbReference type="Pfam" id="PF00067">
    <property type="entry name" value="p450"/>
    <property type="match status" value="1"/>
</dbReference>
<keyword evidence="7 11" id="KW-0560">Oxidoreductase</keyword>
<keyword evidence="15" id="KW-1185">Reference proteome</keyword>
<evidence type="ECO:0000256" key="10">
    <source>
        <dbReference type="ARBA" id="ARBA00023136"/>
    </source>
</evidence>
<comment type="similarity">
    <text evidence="2 11">Belongs to the cytochrome P450 family.</text>
</comment>
<sequence length="639" mass="73135">MSEEKKEGHYHHEQPAPPPYGTFQGVANHPPPTAMGFPQPVPPPGFPGGPPPPPSQYYAHGYQTVPGYAVAEGRPVRERRLCCCGIGMGWFLFIIGFFLAAIPWYVAALLLFCSRIDPREKPGYVASTIAVSCSGYNCCRLRADKDRLMTHYQIKSHRAQGFNGNPYRLLFGDTKDMATMIKDAKSKPIKLSDDIVPRVLPLHHHVITKYGKACYIWIGPVARILIMDPQLIKEILNNNQIFKKPTPNPLAKFLVTGVSGYEDEKWAKHRKIINPAFYVEKLKNMLPAMHASCNEMIKKWEKLGMDNIGRKIEIDVQQYLEDLSCEVILRTAFGSNWHEEGRRIFQLQREQAELTRQVLQSVYIPGWRYVPTKRNRRLKQINKHISTFLRDIIKQREKKMEMGHHCTDDNDLLGILLKSNQKEIQENGSSSAGMSIDEVIEECKTFYFAGQESSSNLLSWTMVMLSIHQTWQQRAREEVFQVFGDDEPDFDGLNRLKIVTMILNEVLRLYPPAIIFNRIIHKETKLGEMTFPPGVHLLLPVILVHHDQQLWGKNAKEFNPDRFSQGIAKATNNQLSFFPFSWGPRICIGNNFALMETKMALAMILRRFSFELSPSYTHAPSYVVTLQPQSGVHLMMSRI</sequence>
<dbReference type="PRINTS" id="PR00463">
    <property type="entry name" value="EP450I"/>
</dbReference>
<feature type="transmembrane region" description="Helical" evidence="13">
    <location>
        <begin position="89"/>
        <end position="112"/>
    </location>
</feature>
<evidence type="ECO:0000256" key="6">
    <source>
        <dbReference type="ARBA" id="ARBA00022989"/>
    </source>
</evidence>
<comment type="caution">
    <text evidence="14">The sequence shown here is derived from an EMBL/GenBank/DDBJ whole genome shotgun (WGS) entry which is preliminary data.</text>
</comment>
<gene>
    <name evidence="14" type="ORF">DH2020_031821</name>
</gene>
<dbReference type="InterPro" id="IPR002401">
    <property type="entry name" value="Cyt_P450_E_grp-I"/>
</dbReference>
<evidence type="ECO:0000256" key="3">
    <source>
        <dbReference type="ARBA" id="ARBA00022617"/>
    </source>
</evidence>
<evidence type="ECO:0000256" key="7">
    <source>
        <dbReference type="ARBA" id="ARBA00023002"/>
    </source>
</evidence>
<evidence type="ECO:0000313" key="14">
    <source>
        <dbReference type="EMBL" id="KAK6134442.1"/>
    </source>
</evidence>
<accession>A0ABR0VK95</accession>
<evidence type="ECO:0000256" key="11">
    <source>
        <dbReference type="RuleBase" id="RU000461"/>
    </source>
</evidence>
<feature type="compositionally biased region" description="Pro residues" evidence="12">
    <location>
        <begin position="29"/>
        <end position="53"/>
    </location>
</feature>
<evidence type="ECO:0000256" key="4">
    <source>
        <dbReference type="ARBA" id="ARBA00022692"/>
    </source>
</evidence>
<name>A0ABR0VK95_REHGL</name>
<reference evidence="14 15" key="1">
    <citation type="journal article" date="2021" name="Comput. Struct. Biotechnol. J.">
        <title>De novo genome assembly of the potent medicinal plant Rehmannia glutinosa using nanopore technology.</title>
        <authorList>
            <person name="Ma L."/>
            <person name="Dong C."/>
            <person name="Song C."/>
            <person name="Wang X."/>
            <person name="Zheng X."/>
            <person name="Niu Y."/>
            <person name="Chen S."/>
            <person name="Feng W."/>
        </authorList>
    </citation>
    <scope>NUCLEOTIDE SEQUENCE [LARGE SCALE GENOMIC DNA]</scope>
    <source>
        <strain evidence="14">DH-2019</strain>
    </source>
</reference>
<proteinExistence type="inferred from homology"/>
<dbReference type="SUPFAM" id="SSF48264">
    <property type="entry name" value="Cytochrome P450"/>
    <property type="match status" value="1"/>
</dbReference>
<dbReference type="PANTHER" id="PTHR24282">
    <property type="entry name" value="CYTOCHROME P450 FAMILY MEMBER"/>
    <property type="match status" value="1"/>
</dbReference>
<dbReference type="InterPro" id="IPR036396">
    <property type="entry name" value="Cyt_P450_sf"/>
</dbReference>
<evidence type="ECO:0000313" key="15">
    <source>
        <dbReference type="Proteomes" id="UP001318860"/>
    </source>
</evidence>
<dbReference type="PANTHER" id="PTHR24282:SF250">
    <property type="entry name" value="CYTOCHROME P450 CYP72A219-LIKE"/>
    <property type="match status" value="1"/>
</dbReference>
<keyword evidence="10 13" id="KW-0472">Membrane</keyword>
<dbReference type="InterPro" id="IPR017972">
    <property type="entry name" value="Cyt_P450_CS"/>
</dbReference>
<dbReference type="Proteomes" id="UP001318860">
    <property type="component" value="Unassembled WGS sequence"/>
</dbReference>